<dbReference type="AlphaFoldDB" id="A0A507CIR3"/>
<dbReference type="VEuPathDB" id="FungiDB:SeMB42_g05267"/>
<comment type="caution">
    <text evidence="2">The sequence shown here is derived from an EMBL/GenBank/DDBJ whole genome shotgun (WGS) entry which is preliminary data.</text>
</comment>
<proteinExistence type="predicted"/>
<gene>
    <name evidence="2" type="ORF">SeLEV6574_g07306</name>
</gene>
<feature type="region of interest" description="Disordered" evidence="1">
    <location>
        <begin position="1"/>
        <end position="29"/>
    </location>
</feature>
<accession>A0A507CIR3</accession>
<reference evidence="2 3" key="1">
    <citation type="journal article" date="2019" name="Sci. Rep.">
        <title>Comparative genomics of chytrid fungi reveal insights into the obligate biotrophic and pathogenic lifestyle of Synchytrium endobioticum.</title>
        <authorList>
            <person name="van de Vossenberg B.T.L.H."/>
            <person name="Warris S."/>
            <person name="Nguyen H.D.T."/>
            <person name="van Gent-Pelzer M.P.E."/>
            <person name="Joly D.L."/>
            <person name="van de Geest H.C."/>
            <person name="Bonants P.J.M."/>
            <person name="Smith D.S."/>
            <person name="Levesque C.A."/>
            <person name="van der Lee T.A.J."/>
        </authorList>
    </citation>
    <scope>NUCLEOTIDE SEQUENCE [LARGE SCALE GENOMIC DNA]</scope>
    <source>
        <strain evidence="2 3">LEV6574</strain>
    </source>
</reference>
<name>A0A507CIR3_9FUNG</name>
<dbReference type="EMBL" id="QEAM01000500">
    <property type="protein sequence ID" value="TPX39319.1"/>
    <property type="molecule type" value="Genomic_DNA"/>
</dbReference>
<evidence type="ECO:0000313" key="3">
    <source>
        <dbReference type="Proteomes" id="UP000320475"/>
    </source>
</evidence>
<dbReference type="Proteomes" id="UP000320475">
    <property type="component" value="Unassembled WGS sequence"/>
</dbReference>
<feature type="compositionally biased region" description="Polar residues" evidence="1">
    <location>
        <begin position="12"/>
        <end position="29"/>
    </location>
</feature>
<evidence type="ECO:0000313" key="2">
    <source>
        <dbReference type="EMBL" id="TPX39319.1"/>
    </source>
</evidence>
<feature type="compositionally biased region" description="Pro residues" evidence="1">
    <location>
        <begin position="1"/>
        <end position="11"/>
    </location>
</feature>
<organism evidence="2 3">
    <name type="scientific">Synchytrium endobioticum</name>
    <dbReference type="NCBI Taxonomy" id="286115"/>
    <lineage>
        <taxon>Eukaryota</taxon>
        <taxon>Fungi</taxon>
        <taxon>Fungi incertae sedis</taxon>
        <taxon>Chytridiomycota</taxon>
        <taxon>Chytridiomycota incertae sedis</taxon>
        <taxon>Chytridiomycetes</taxon>
        <taxon>Synchytriales</taxon>
        <taxon>Synchytriaceae</taxon>
        <taxon>Synchytrium</taxon>
    </lineage>
</organism>
<evidence type="ECO:0000256" key="1">
    <source>
        <dbReference type="SAM" id="MobiDB-lite"/>
    </source>
</evidence>
<protein>
    <submittedName>
        <fullName evidence="2">Uncharacterized protein</fullName>
    </submittedName>
</protein>
<sequence>MSPASPIPPSFTPSTRTESNRSPPTAIFNNPFAQGLAENAVDFGKPLGSAFSQFASVAPTVNLTSTVVSSQLILLSEDLSTSSTSVPFAQNMTCSSLDSAAFGRFADAAPAFTLSSTQ</sequence>